<protein>
    <submittedName>
        <fullName evidence="2">Uncharacterized protein</fullName>
    </submittedName>
</protein>
<gene>
    <name evidence="2" type="ORF">NPX13_g2379</name>
</gene>
<dbReference type="Proteomes" id="UP001148614">
    <property type="component" value="Unassembled WGS sequence"/>
</dbReference>
<feature type="region of interest" description="Disordered" evidence="1">
    <location>
        <begin position="1"/>
        <end position="30"/>
    </location>
</feature>
<sequence>MKLSSNGLTDNLRDIDGHATRVKPPDMSSTVDIATKEDAGFGYGIRNFQSVRGPQYSHRSTGHVRAVKPAEDSDITEGLVI</sequence>
<name>A0A9W8NKI8_9PEZI</name>
<comment type="caution">
    <text evidence="2">The sequence shown here is derived from an EMBL/GenBank/DDBJ whole genome shotgun (WGS) entry which is preliminary data.</text>
</comment>
<evidence type="ECO:0000256" key="1">
    <source>
        <dbReference type="SAM" id="MobiDB-lite"/>
    </source>
</evidence>
<accession>A0A9W8NKI8</accession>
<dbReference type="EMBL" id="JANPWZ010000247">
    <property type="protein sequence ID" value="KAJ3578187.1"/>
    <property type="molecule type" value="Genomic_DNA"/>
</dbReference>
<evidence type="ECO:0000313" key="3">
    <source>
        <dbReference type="Proteomes" id="UP001148614"/>
    </source>
</evidence>
<dbReference type="AlphaFoldDB" id="A0A9W8NKI8"/>
<keyword evidence="3" id="KW-1185">Reference proteome</keyword>
<evidence type="ECO:0000313" key="2">
    <source>
        <dbReference type="EMBL" id="KAJ3578187.1"/>
    </source>
</evidence>
<proteinExistence type="predicted"/>
<organism evidence="2 3">
    <name type="scientific">Xylaria arbuscula</name>
    <dbReference type="NCBI Taxonomy" id="114810"/>
    <lineage>
        <taxon>Eukaryota</taxon>
        <taxon>Fungi</taxon>
        <taxon>Dikarya</taxon>
        <taxon>Ascomycota</taxon>
        <taxon>Pezizomycotina</taxon>
        <taxon>Sordariomycetes</taxon>
        <taxon>Xylariomycetidae</taxon>
        <taxon>Xylariales</taxon>
        <taxon>Xylariaceae</taxon>
        <taxon>Xylaria</taxon>
    </lineage>
</organism>
<reference evidence="2" key="1">
    <citation type="submission" date="2022-07" db="EMBL/GenBank/DDBJ databases">
        <title>Genome Sequence of Xylaria arbuscula.</title>
        <authorList>
            <person name="Buettner E."/>
        </authorList>
    </citation>
    <scope>NUCLEOTIDE SEQUENCE</scope>
    <source>
        <strain evidence="2">VT107</strain>
    </source>
</reference>
<feature type="region of interest" description="Disordered" evidence="1">
    <location>
        <begin position="53"/>
        <end position="81"/>
    </location>
</feature>